<organism evidence="2 3">
    <name type="scientific">Candidatus Viadribacter manganicus</name>
    <dbReference type="NCBI Taxonomy" id="1759059"/>
    <lineage>
        <taxon>Bacteria</taxon>
        <taxon>Pseudomonadati</taxon>
        <taxon>Pseudomonadota</taxon>
        <taxon>Alphaproteobacteria</taxon>
        <taxon>Hyphomonadales</taxon>
        <taxon>Hyphomonadaceae</taxon>
        <taxon>Candidatus Viadribacter</taxon>
    </lineage>
</organism>
<feature type="compositionally biased region" description="Basic and acidic residues" evidence="1">
    <location>
        <begin position="46"/>
        <end position="61"/>
    </location>
</feature>
<dbReference type="InterPro" id="IPR025227">
    <property type="entry name" value="DUF4169"/>
</dbReference>
<keyword evidence="3" id="KW-1185">Reference proteome</keyword>
<dbReference type="OrthoDB" id="7192657at2"/>
<name>A0A1B1AL35_9PROT</name>
<evidence type="ECO:0000313" key="3">
    <source>
        <dbReference type="Proteomes" id="UP000092498"/>
    </source>
</evidence>
<evidence type="ECO:0000313" key="2">
    <source>
        <dbReference type="EMBL" id="ANP47241.1"/>
    </source>
</evidence>
<gene>
    <name evidence="2" type="ORF">ATE48_15585</name>
</gene>
<dbReference type="InParanoid" id="A0A1B1AL35"/>
<evidence type="ECO:0000256" key="1">
    <source>
        <dbReference type="SAM" id="MobiDB-lite"/>
    </source>
</evidence>
<reference evidence="2 3" key="1">
    <citation type="submission" date="2015-11" db="EMBL/GenBank/DDBJ databases">
        <title>Whole-Genome Sequence of Candidatus Oderbacter manganicum from the National Park Lower Oder Valley, Germany.</title>
        <authorList>
            <person name="Braun B."/>
            <person name="Liere K."/>
            <person name="Szewzyk U."/>
        </authorList>
    </citation>
    <scope>NUCLEOTIDE SEQUENCE [LARGE SCALE GENOMIC DNA]</scope>
    <source>
        <strain evidence="2 3">OTSz_A_272</strain>
    </source>
</reference>
<accession>A0A1B1AL35</accession>
<feature type="region of interest" description="Disordered" evidence="1">
    <location>
        <begin position="1"/>
        <end position="61"/>
    </location>
</feature>
<sequence>MAEIVNLRRARKQKARTEAETEAAANRLAHGQSKASRKLTKAQQEAAKRNLDGHRRSDDND</sequence>
<dbReference type="RefSeq" id="WP_066773062.1">
    <property type="nucleotide sequence ID" value="NZ_CP013244.1"/>
</dbReference>
<dbReference type="Pfam" id="PF13770">
    <property type="entry name" value="DUF4169"/>
    <property type="match status" value="1"/>
</dbReference>
<dbReference type="KEGG" id="cbot:ATE48_15585"/>
<dbReference type="AlphaFoldDB" id="A0A1B1AL35"/>
<dbReference type="EMBL" id="CP013244">
    <property type="protein sequence ID" value="ANP47241.1"/>
    <property type="molecule type" value="Genomic_DNA"/>
</dbReference>
<proteinExistence type="predicted"/>
<dbReference type="STRING" id="1759059.ATE48_15585"/>
<dbReference type="Proteomes" id="UP000092498">
    <property type="component" value="Chromosome"/>
</dbReference>
<evidence type="ECO:0008006" key="4">
    <source>
        <dbReference type="Google" id="ProtNLM"/>
    </source>
</evidence>
<protein>
    <recommendedName>
        <fullName evidence="4">DUF4169 domain-containing protein</fullName>
    </recommendedName>
</protein>